<evidence type="ECO:0000256" key="1">
    <source>
        <dbReference type="SAM" id="MobiDB-lite"/>
    </source>
</evidence>
<dbReference type="Proteomes" id="UP001214441">
    <property type="component" value="Unassembled WGS sequence"/>
</dbReference>
<evidence type="ECO:0000313" key="3">
    <source>
        <dbReference type="Proteomes" id="UP001214441"/>
    </source>
</evidence>
<organism evidence="2 3">
    <name type="scientific">Streptomyces iconiensis</name>
    <dbReference type="NCBI Taxonomy" id="1384038"/>
    <lineage>
        <taxon>Bacteria</taxon>
        <taxon>Bacillati</taxon>
        <taxon>Actinomycetota</taxon>
        <taxon>Actinomycetes</taxon>
        <taxon>Kitasatosporales</taxon>
        <taxon>Streptomycetaceae</taxon>
        <taxon>Streptomyces</taxon>
    </lineage>
</organism>
<name>A0ABT6ZTR1_9ACTN</name>
<reference evidence="2 3" key="1">
    <citation type="submission" date="2023-05" db="EMBL/GenBank/DDBJ databases">
        <title>Streptantibioticus silvisoli sp. nov., acidotolerant actinomycetes 1 from pine litter.</title>
        <authorList>
            <person name="Swiecimska M."/>
            <person name="Golinska P."/>
            <person name="Sangal V."/>
            <person name="Wachnowicz B."/>
            <person name="Goodfellow M."/>
        </authorList>
    </citation>
    <scope>NUCLEOTIDE SEQUENCE [LARGE SCALE GENOMIC DNA]</scope>
    <source>
        <strain evidence="2 3">DSM 42109</strain>
    </source>
</reference>
<proteinExistence type="predicted"/>
<protein>
    <submittedName>
        <fullName evidence="2">Uncharacterized protein</fullName>
    </submittedName>
</protein>
<dbReference type="RefSeq" id="WP_274038975.1">
    <property type="nucleotide sequence ID" value="NZ_JANCPR020000008.1"/>
</dbReference>
<evidence type="ECO:0000313" key="2">
    <source>
        <dbReference type="EMBL" id="MDJ1132441.1"/>
    </source>
</evidence>
<gene>
    <name evidence="2" type="ORF">NMN56_010865</name>
</gene>
<keyword evidence="3" id="KW-1185">Reference proteome</keyword>
<comment type="caution">
    <text evidence="2">The sequence shown here is derived from an EMBL/GenBank/DDBJ whole genome shotgun (WGS) entry which is preliminary data.</text>
</comment>
<dbReference type="EMBL" id="JANCPR020000008">
    <property type="protein sequence ID" value="MDJ1132441.1"/>
    <property type="molecule type" value="Genomic_DNA"/>
</dbReference>
<accession>A0ABT6ZTR1</accession>
<feature type="region of interest" description="Disordered" evidence="1">
    <location>
        <begin position="20"/>
        <end position="43"/>
    </location>
</feature>
<sequence length="108" mass="12458">MTGTPMTPEREQAVRDEVLGEAEKDTRQGESTPDFFQPGHTYAEDDGITDWRFRCDSVTTHPEDGERTALGWRHFRGEWEPYAYGVDDWEIHQYVGHTDVAEVGERRG</sequence>